<evidence type="ECO:0000313" key="5">
    <source>
        <dbReference type="Proteomes" id="UP001152803"/>
    </source>
</evidence>
<dbReference type="InterPro" id="IPR003599">
    <property type="entry name" value="Ig_sub"/>
</dbReference>
<feature type="domain" description="Ig-like" evidence="3">
    <location>
        <begin position="205"/>
        <end position="316"/>
    </location>
</feature>
<dbReference type="SMART" id="SM00409">
    <property type="entry name" value="IG"/>
    <property type="match status" value="3"/>
</dbReference>
<gene>
    <name evidence="4" type="ORF">COCON_G00235950</name>
</gene>
<dbReference type="SUPFAM" id="SSF48726">
    <property type="entry name" value="Immunoglobulin"/>
    <property type="match status" value="2"/>
</dbReference>
<dbReference type="EMBL" id="JAFJMO010001226">
    <property type="protein sequence ID" value="KAJ8245149.1"/>
    <property type="molecule type" value="Genomic_DNA"/>
</dbReference>
<evidence type="ECO:0000259" key="3">
    <source>
        <dbReference type="PROSITE" id="PS50835"/>
    </source>
</evidence>
<dbReference type="PANTHER" id="PTHR11422">
    <property type="entry name" value="T-CELL SURFACE GLYCOPROTEIN CD4"/>
    <property type="match status" value="1"/>
</dbReference>
<keyword evidence="5" id="KW-1185">Reference proteome</keyword>
<comment type="caution">
    <text evidence="4">The sequence shown here is derived from an EMBL/GenBank/DDBJ whole genome shotgun (WGS) entry which is preliminary data.</text>
</comment>
<feature type="transmembrane region" description="Helical" evidence="1">
    <location>
        <begin position="426"/>
        <end position="447"/>
    </location>
</feature>
<dbReference type="InterPro" id="IPR036179">
    <property type="entry name" value="Ig-like_dom_sf"/>
</dbReference>
<protein>
    <recommendedName>
        <fullName evidence="3">Ig-like domain-containing protein</fullName>
    </recommendedName>
</protein>
<feature type="signal peptide" evidence="2">
    <location>
        <begin position="1"/>
        <end position="21"/>
    </location>
</feature>
<reference evidence="4" key="1">
    <citation type="journal article" date="2023" name="Science">
        <title>Genome structures resolve the early diversification of teleost fishes.</title>
        <authorList>
            <person name="Parey E."/>
            <person name="Louis A."/>
            <person name="Montfort J."/>
            <person name="Bouchez O."/>
            <person name="Roques C."/>
            <person name="Iampietro C."/>
            <person name="Lluch J."/>
            <person name="Castinel A."/>
            <person name="Donnadieu C."/>
            <person name="Desvignes T."/>
            <person name="Floi Bucao C."/>
            <person name="Jouanno E."/>
            <person name="Wen M."/>
            <person name="Mejri S."/>
            <person name="Dirks R."/>
            <person name="Jansen H."/>
            <person name="Henkel C."/>
            <person name="Chen W.J."/>
            <person name="Zahm M."/>
            <person name="Cabau C."/>
            <person name="Klopp C."/>
            <person name="Thompson A.W."/>
            <person name="Robinson-Rechavi M."/>
            <person name="Braasch I."/>
            <person name="Lecointre G."/>
            <person name="Bobe J."/>
            <person name="Postlethwait J.H."/>
            <person name="Berthelot C."/>
            <person name="Roest Crollius H."/>
            <person name="Guiguen Y."/>
        </authorList>
    </citation>
    <scope>NUCLEOTIDE SEQUENCE</scope>
    <source>
        <strain evidence="4">Concon-B</strain>
    </source>
</reference>
<sequence length="464" mass="52335">MGMVQWWTLLWISWYCHTLSAEVLVQYKYFVPGQRKDISLQAPAEPKGTEFIWEWTSHDGSNKRLIITIQSNGDFVRNSLFFSISKESKYGIRLESQSEIAGVFTFIQTKPENVNLAQIKVSAVKVNQSPRSIINEGSDVALSCEVSYLPDSATLAWERDREPTANTTLLYNNTAHIIIHSAEQYSAGTYNCTLRRNGALIFSVPHTFRVNEGTFRTHPTLYRGSLNSSEVVLICHSHSSFNKAEWYWTPLPQSSILLISADKHKDVSVSMETDKERFSFDVYDGHKFPLRISPVKFGDSGRYTCYYDGHVAATVTLVTIWVSAEPPGGLSRNQSVVLNCEISQGIDNVTLAWLRMKGGRGELVKQEVLTERAPKTMLSLTLPSLTEDQLHWACVVFTGSVLRAQVPLHLTLPTTHIKQGWSTETVVRVVIVALATLGMLLVLRWYWSWTRLQASEPESAQPEE</sequence>
<evidence type="ECO:0000313" key="4">
    <source>
        <dbReference type="EMBL" id="KAJ8245149.1"/>
    </source>
</evidence>
<feature type="chain" id="PRO_5040338221" description="Ig-like domain-containing protein" evidence="2">
    <location>
        <begin position="22"/>
        <end position="464"/>
    </location>
</feature>
<dbReference type="Gene3D" id="2.60.40.10">
    <property type="entry name" value="Immunoglobulins"/>
    <property type="match status" value="2"/>
</dbReference>
<evidence type="ECO:0000256" key="1">
    <source>
        <dbReference type="SAM" id="Phobius"/>
    </source>
</evidence>
<dbReference type="InterPro" id="IPR013783">
    <property type="entry name" value="Ig-like_fold"/>
</dbReference>
<feature type="domain" description="Ig-like" evidence="3">
    <location>
        <begin position="111"/>
        <end position="197"/>
    </location>
</feature>
<keyword evidence="1" id="KW-0472">Membrane</keyword>
<dbReference type="PROSITE" id="PS50835">
    <property type="entry name" value="IG_LIKE"/>
    <property type="match status" value="2"/>
</dbReference>
<name>A0A9Q1CUE7_CONCO</name>
<keyword evidence="2" id="KW-0732">Signal</keyword>
<dbReference type="OrthoDB" id="9937043at2759"/>
<dbReference type="AlphaFoldDB" id="A0A9Q1CUE7"/>
<dbReference type="InterPro" id="IPR007110">
    <property type="entry name" value="Ig-like_dom"/>
</dbReference>
<dbReference type="Proteomes" id="UP001152803">
    <property type="component" value="Unassembled WGS sequence"/>
</dbReference>
<accession>A0A9Q1CUE7</accession>
<dbReference type="PANTHER" id="PTHR11422:SF10">
    <property type="entry name" value="IG-LIKE DOMAIN-CONTAINING PROTEIN"/>
    <property type="match status" value="1"/>
</dbReference>
<proteinExistence type="predicted"/>
<evidence type="ECO:0000256" key="2">
    <source>
        <dbReference type="SAM" id="SignalP"/>
    </source>
</evidence>
<keyword evidence="1" id="KW-1133">Transmembrane helix</keyword>
<dbReference type="Pfam" id="PF13927">
    <property type="entry name" value="Ig_3"/>
    <property type="match status" value="1"/>
</dbReference>
<organism evidence="4 5">
    <name type="scientific">Conger conger</name>
    <name type="common">Conger eel</name>
    <name type="synonym">Muraena conger</name>
    <dbReference type="NCBI Taxonomy" id="82655"/>
    <lineage>
        <taxon>Eukaryota</taxon>
        <taxon>Metazoa</taxon>
        <taxon>Chordata</taxon>
        <taxon>Craniata</taxon>
        <taxon>Vertebrata</taxon>
        <taxon>Euteleostomi</taxon>
        <taxon>Actinopterygii</taxon>
        <taxon>Neopterygii</taxon>
        <taxon>Teleostei</taxon>
        <taxon>Anguilliformes</taxon>
        <taxon>Congridae</taxon>
        <taxon>Conger</taxon>
    </lineage>
</organism>
<keyword evidence="1" id="KW-0812">Transmembrane</keyword>